<gene>
    <name evidence="3" type="ORF">GCM10011534_07610</name>
</gene>
<dbReference type="EMBL" id="BMLF01000001">
    <property type="protein sequence ID" value="GGL88088.1"/>
    <property type="molecule type" value="Genomic_DNA"/>
</dbReference>
<evidence type="ECO:0000256" key="1">
    <source>
        <dbReference type="SAM" id="MobiDB-lite"/>
    </source>
</evidence>
<name>A0A917WBV3_9RHOB</name>
<keyword evidence="4" id="KW-1185">Reference proteome</keyword>
<dbReference type="AlphaFoldDB" id="A0A917WBV3"/>
<feature type="domain" description="SHOCT" evidence="2">
    <location>
        <begin position="68"/>
        <end position="94"/>
    </location>
</feature>
<evidence type="ECO:0000313" key="4">
    <source>
        <dbReference type="Proteomes" id="UP000649829"/>
    </source>
</evidence>
<dbReference type="Pfam" id="PF09851">
    <property type="entry name" value="SHOCT"/>
    <property type="match status" value="1"/>
</dbReference>
<proteinExistence type="predicted"/>
<reference evidence="3" key="1">
    <citation type="journal article" date="2014" name="Int. J. Syst. Evol. Microbiol.">
        <title>Complete genome sequence of Corynebacterium casei LMG S-19264T (=DSM 44701T), isolated from a smear-ripened cheese.</title>
        <authorList>
            <consortium name="US DOE Joint Genome Institute (JGI-PGF)"/>
            <person name="Walter F."/>
            <person name="Albersmeier A."/>
            <person name="Kalinowski J."/>
            <person name="Ruckert C."/>
        </authorList>
    </citation>
    <scope>NUCLEOTIDE SEQUENCE</scope>
    <source>
        <strain evidence="3">CGMCC 1.6293</strain>
    </source>
</reference>
<feature type="region of interest" description="Disordered" evidence="1">
    <location>
        <begin position="26"/>
        <end position="63"/>
    </location>
</feature>
<evidence type="ECO:0000313" key="3">
    <source>
        <dbReference type="EMBL" id="GGL88088.1"/>
    </source>
</evidence>
<sequence length="95" mass="9871">MRRRIGRPGIIGQAARTAATTAVVVGTANAMSRPRGQAAAPQAAPQPDHAPPPPPAQAGGLTDDKIQRLKDLAELKSQGILSEAEFEVEKAKLLA</sequence>
<reference evidence="3" key="2">
    <citation type="submission" date="2020-09" db="EMBL/GenBank/DDBJ databases">
        <authorList>
            <person name="Sun Q."/>
            <person name="Zhou Y."/>
        </authorList>
    </citation>
    <scope>NUCLEOTIDE SEQUENCE</scope>
    <source>
        <strain evidence="3">CGMCC 1.6293</strain>
    </source>
</reference>
<feature type="compositionally biased region" description="Low complexity" evidence="1">
    <location>
        <begin position="37"/>
        <end position="47"/>
    </location>
</feature>
<dbReference type="InterPro" id="IPR018649">
    <property type="entry name" value="SHOCT"/>
</dbReference>
<dbReference type="Proteomes" id="UP000649829">
    <property type="component" value="Unassembled WGS sequence"/>
</dbReference>
<comment type="caution">
    <text evidence="3">The sequence shown here is derived from an EMBL/GenBank/DDBJ whole genome shotgun (WGS) entry which is preliminary data.</text>
</comment>
<protein>
    <recommendedName>
        <fullName evidence="2">SHOCT domain-containing protein</fullName>
    </recommendedName>
</protein>
<dbReference type="RefSeq" id="WP_028285672.1">
    <property type="nucleotide sequence ID" value="NZ_BMLF01000001.1"/>
</dbReference>
<evidence type="ECO:0000259" key="2">
    <source>
        <dbReference type="Pfam" id="PF09851"/>
    </source>
</evidence>
<accession>A0A917WBV3</accession>
<organism evidence="3 4">
    <name type="scientific">Pseudooceanicola nanhaiensis</name>
    <dbReference type="NCBI Taxonomy" id="375761"/>
    <lineage>
        <taxon>Bacteria</taxon>
        <taxon>Pseudomonadati</taxon>
        <taxon>Pseudomonadota</taxon>
        <taxon>Alphaproteobacteria</taxon>
        <taxon>Rhodobacterales</taxon>
        <taxon>Paracoccaceae</taxon>
        <taxon>Pseudooceanicola</taxon>
    </lineage>
</organism>